<evidence type="ECO:0000256" key="2">
    <source>
        <dbReference type="ARBA" id="ARBA00023242"/>
    </source>
</evidence>
<dbReference type="InterPro" id="IPR039781">
    <property type="entry name" value="Rad21/Rec8-like"/>
</dbReference>
<comment type="subcellular location">
    <subcellularLocation>
        <location evidence="1">Nucleus</location>
    </subcellularLocation>
</comment>
<dbReference type="InterPro" id="IPR006910">
    <property type="entry name" value="Rad21_Rec8_N"/>
</dbReference>
<keyword evidence="6" id="KW-1185">Reference proteome</keyword>
<feature type="domain" description="Rad21/Rec8-like protein N-terminal" evidence="4">
    <location>
        <begin position="1"/>
        <end position="106"/>
    </location>
</feature>
<feature type="compositionally biased region" description="Basic and acidic residues" evidence="3">
    <location>
        <begin position="468"/>
        <end position="478"/>
    </location>
</feature>
<dbReference type="GO" id="GO:0003682">
    <property type="term" value="F:chromatin binding"/>
    <property type="evidence" value="ECO:0007669"/>
    <property type="project" value="TreeGrafter"/>
</dbReference>
<proteinExistence type="predicted"/>
<dbReference type="PANTHER" id="PTHR12585:SF70">
    <property type="entry name" value="RAD21_REC8 N TERMINAL DOMAIN PROTEIN (AFU_ORTHOLOGUE AFUA_6G02900)"/>
    <property type="match status" value="1"/>
</dbReference>
<name>A0A8A3PIJ6_9HELO</name>
<dbReference type="GO" id="GO:0007064">
    <property type="term" value="P:mitotic sister chromatid cohesion"/>
    <property type="evidence" value="ECO:0007669"/>
    <property type="project" value="TreeGrafter"/>
</dbReference>
<dbReference type="OrthoDB" id="5427633at2759"/>
<evidence type="ECO:0000259" key="4">
    <source>
        <dbReference type="Pfam" id="PF04825"/>
    </source>
</evidence>
<reference evidence="5" key="1">
    <citation type="submission" date="2020-10" db="EMBL/GenBank/DDBJ databases">
        <title>Genome Sequence of Monilinia vaccinii-corymbosi Sheds Light on Mummy Berry Disease Infection of Blueberry and Mating Type.</title>
        <authorList>
            <person name="Yow A.G."/>
            <person name="Zhang Y."/>
            <person name="Bansal K."/>
            <person name="Eacker S.M."/>
            <person name="Sullivan S."/>
            <person name="Liachko I."/>
            <person name="Cubeta M.A."/>
            <person name="Rollins J.A."/>
            <person name="Ashrafi H."/>
        </authorList>
    </citation>
    <scope>NUCLEOTIDE SEQUENCE</scope>
    <source>
        <strain evidence="5">RL-1</strain>
    </source>
</reference>
<evidence type="ECO:0000256" key="3">
    <source>
        <dbReference type="SAM" id="MobiDB-lite"/>
    </source>
</evidence>
<feature type="region of interest" description="Disordered" evidence="3">
    <location>
        <begin position="454"/>
        <end position="478"/>
    </location>
</feature>
<dbReference type="PANTHER" id="PTHR12585">
    <property type="entry name" value="SCC1 / RAD21 FAMILY MEMBER"/>
    <property type="match status" value="1"/>
</dbReference>
<dbReference type="EMBL" id="CP063409">
    <property type="protein sequence ID" value="QSZ34853.1"/>
    <property type="molecule type" value="Genomic_DNA"/>
</dbReference>
<evidence type="ECO:0000313" key="5">
    <source>
        <dbReference type="EMBL" id="QSZ34853.1"/>
    </source>
</evidence>
<dbReference type="GO" id="GO:0030892">
    <property type="term" value="C:mitotic cohesin complex"/>
    <property type="evidence" value="ECO:0007669"/>
    <property type="project" value="TreeGrafter"/>
</dbReference>
<gene>
    <name evidence="5" type="ORF">DSL72_007712</name>
</gene>
<dbReference type="AlphaFoldDB" id="A0A8A3PIJ6"/>
<dbReference type="Proteomes" id="UP000672032">
    <property type="component" value="Chromosome 5"/>
</dbReference>
<dbReference type="CDD" id="cd21789">
    <property type="entry name" value="Rad21_Rec8_M_SpRec8p-like"/>
    <property type="match status" value="1"/>
</dbReference>
<feature type="compositionally biased region" description="Low complexity" evidence="3">
    <location>
        <begin position="336"/>
        <end position="347"/>
    </location>
</feature>
<sequence>MFYSHEILTSRKHGVATVWLVATLGSKSCTKKITRKAILDVDVKKACHTILEPDAPMALRLQSNLLYGVSRVYDQQVGYVLSDAIHVEQGLRGLAKKLTGHLDLERVKVKPTKLMLMDDPAFDPDMPLPGLLPDGNFNIDGGKSQNRDSQISLSIHTPRGRSGSMSSSQAASIMGLNISSSLSAGGYQLALDDPFAAMSSAKKSRAHRDGLDDEVILFEDNDVFEFDQNGEIRDLTAHDIASRRAASTSVAAPRFGSDPAASARVRKEHDDARVQAGGHGHGHIYDQNGDVNMVFGDGYDGALVLPDAEPFDMRVFMSGALPAPVPGRERSRSQPEESSSESAAAPSRPRKLKTKKQLPIDQTQELQNSDLLTWQTQYLATQDVLSAAKLTTKGHGLAKKNALMFVMGNGLNGVGMRIGSTTLKGPLNMFSGDALLAKITERVLLVSPTKRKADVDENDAVTSKRPHHSSDEEIPRDFRGDDDFAVQIDGERFGTPVEVEMGRDAADALADYPSSAMMPWNLSASQRARSSSLRPAASTRLGGRAVSASPLVGRGRGTAIRSGSDLEKFSSQYDDAILHGRSDDDDDASTNFEGAASSGGGADARAELAGGVDHASRDREFEMFGPAAHVDTQTAGQSQWVRDVMDTESENFLAFVRLSIAARYGEDAQLGGEEEEEEEEEEDDRKVGFEQLFAPAANSGVVAAQAFLHVLTLATRGKIWVRQDEGVGLGRGGTGLGGGIWLGCL</sequence>
<dbReference type="Pfam" id="PF04825">
    <property type="entry name" value="Rad21_Rec8_N"/>
    <property type="match status" value="1"/>
</dbReference>
<evidence type="ECO:0000313" key="6">
    <source>
        <dbReference type="Proteomes" id="UP000672032"/>
    </source>
</evidence>
<keyword evidence="2" id="KW-0539">Nucleus</keyword>
<dbReference type="GO" id="GO:0005634">
    <property type="term" value="C:nucleus"/>
    <property type="evidence" value="ECO:0007669"/>
    <property type="project" value="UniProtKB-SubCell"/>
</dbReference>
<evidence type="ECO:0000256" key="1">
    <source>
        <dbReference type="ARBA" id="ARBA00004123"/>
    </source>
</evidence>
<organism evidence="5 6">
    <name type="scientific">Monilinia vaccinii-corymbosi</name>
    <dbReference type="NCBI Taxonomy" id="61207"/>
    <lineage>
        <taxon>Eukaryota</taxon>
        <taxon>Fungi</taxon>
        <taxon>Dikarya</taxon>
        <taxon>Ascomycota</taxon>
        <taxon>Pezizomycotina</taxon>
        <taxon>Leotiomycetes</taxon>
        <taxon>Helotiales</taxon>
        <taxon>Sclerotiniaceae</taxon>
        <taxon>Monilinia</taxon>
    </lineage>
</organism>
<protein>
    <recommendedName>
        <fullName evidence="4">Rad21/Rec8-like protein N-terminal domain-containing protein</fullName>
    </recommendedName>
</protein>
<feature type="region of interest" description="Disordered" evidence="3">
    <location>
        <begin position="322"/>
        <end position="362"/>
    </location>
</feature>
<feature type="region of interest" description="Disordered" evidence="3">
    <location>
        <begin position="577"/>
        <end position="605"/>
    </location>
</feature>
<accession>A0A8A3PIJ6</accession>